<protein>
    <submittedName>
        <fullName evidence="1">Uncharacterized protein</fullName>
    </submittedName>
</protein>
<comment type="caution">
    <text evidence="1">The sequence shown here is derived from an EMBL/GenBank/DDBJ whole genome shotgun (WGS) entry which is preliminary data.</text>
</comment>
<organism evidence="1 2">
    <name type="scientific">Pseudotabrizicola sediminis</name>
    <dbReference type="NCBI Taxonomy" id="2486418"/>
    <lineage>
        <taxon>Bacteria</taxon>
        <taxon>Pseudomonadati</taxon>
        <taxon>Pseudomonadota</taxon>
        <taxon>Alphaproteobacteria</taxon>
        <taxon>Rhodobacterales</taxon>
        <taxon>Paracoccaceae</taxon>
        <taxon>Pseudotabrizicola</taxon>
    </lineage>
</organism>
<evidence type="ECO:0000313" key="2">
    <source>
        <dbReference type="Proteomes" id="UP000297741"/>
    </source>
</evidence>
<evidence type="ECO:0000313" key="1">
    <source>
        <dbReference type="EMBL" id="TGD42724.1"/>
    </source>
</evidence>
<proteinExistence type="predicted"/>
<dbReference type="EMBL" id="RPEM01000008">
    <property type="protein sequence ID" value="TGD42724.1"/>
    <property type="molecule type" value="Genomic_DNA"/>
</dbReference>
<dbReference type="RefSeq" id="WP_135432097.1">
    <property type="nucleotide sequence ID" value="NZ_RPEM01000008.1"/>
</dbReference>
<reference evidence="1 2" key="1">
    <citation type="submission" date="2018-11" db="EMBL/GenBank/DDBJ databases">
        <title>Tabrizicola sp. isolated from sediment of alpine lake.</title>
        <authorList>
            <person name="Liu Z."/>
        </authorList>
    </citation>
    <scope>NUCLEOTIDE SEQUENCE [LARGE SCALE GENOMIC DNA]</scope>
    <source>
        <strain evidence="1 2">DRYC-M-16</strain>
    </source>
</reference>
<gene>
    <name evidence="1" type="ORF">EEB11_13410</name>
</gene>
<sequence length="213" mass="22683">MTGRFRAALGRDDASLLARARGDVKMGLALNPPACHAPLNRAIAALERLPNSPEVATLLGRALRAKAQVLTGRPARDLRARSVAKLRAMVDAPQITATERATLWAALAQAWLPLPEDAGDPDLSYRQLIRAQEAQAEALVVPSAAAHLAMADILLALCHSPLCPDPRSLATTLRQHLQAARSLAPDFEDEATADALETAVLALFTGSPKMVTR</sequence>
<name>A0ABY2KJW9_9RHOB</name>
<dbReference type="Proteomes" id="UP000297741">
    <property type="component" value="Unassembled WGS sequence"/>
</dbReference>
<accession>A0ABY2KJW9</accession>
<keyword evidence="2" id="KW-1185">Reference proteome</keyword>